<dbReference type="EMBL" id="BJCC01000003">
    <property type="protein sequence ID" value="GCF92509.1"/>
    <property type="molecule type" value="Genomic_DNA"/>
</dbReference>
<accession>A0A4V0WP38</accession>
<dbReference type="AlphaFoldDB" id="A0A4V0WP38"/>
<proteinExistence type="predicted"/>
<reference evidence="2" key="1">
    <citation type="submission" date="2019-02" db="EMBL/GenBank/DDBJ databases">
        <title>Draft genome sequence of Enterococcus sp. Gos25-1.</title>
        <authorList>
            <person name="Tanaka N."/>
            <person name="Shiwa Y."/>
            <person name="Fujita N."/>
        </authorList>
    </citation>
    <scope>NUCLEOTIDE SEQUENCE [LARGE SCALE GENOMIC DNA]</scope>
    <source>
        <strain evidence="2">Gos25-1</strain>
    </source>
</reference>
<dbReference type="Proteomes" id="UP000290567">
    <property type="component" value="Unassembled WGS sequence"/>
</dbReference>
<evidence type="ECO:0000313" key="1">
    <source>
        <dbReference type="EMBL" id="GCF92509.1"/>
    </source>
</evidence>
<dbReference type="OrthoDB" id="2178790at2"/>
<evidence type="ECO:0000313" key="2">
    <source>
        <dbReference type="Proteomes" id="UP000290567"/>
    </source>
</evidence>
<organism evidence="1 2">
    <name type="scientific">Enterococcus florum</name>
    <dbReference type="NCBI Taxonomy" id="2480627"/>
    <lineage>
        <taxon>Bacteria</taxon>
        <taxon>Bacillati</taxon>
        <taxon>Bacillota</taxon>
        <taxon>Bacilli</taxon>
        <taxon>Lactobacillales</taxon>
        <taxon>Enterococcaceae</taxon>
        <taxon>Enterococcus</taxon>
    </lineage>
</organism>
<protein>
    <submittedName>
        <fullName evidence="1">Uncharacterized protein</fullName>
    </submittedName>
</protein>
<comment type="caution">
    <text evidence="1">The sequence shown here is derived from an EMBL/GenBank/DDBJ whole genome shotgun (WGS) entry which is preliminary data.</text>
</comment>
<sequence>MMAEKCSACSRLEETSLSTVEYGIGDKECKSLQNNTGLNPDLKEKHDDCQDLNDMNDCLIGNLGERLPAYDDCDYKPFIGHLMGNLWNMFKGIICAICGIWKKLKELEELLIKDGYIAVTKNYEFTVPEKKFYRISSLNERGMWFSGSPQGGECFISIPVAEMDIVECVLAQPQVVGDRVHAVTCAIQENYREGDNYIVNFDTYIIEGETLDGVPGRSAPFPVPIEFVVIGRKKVK</sequence>
<gene>
    <name evidence="1" type="ORF">NRIC_04000</name>
</gene>
<dbReference type="RefSeq" id="WP_146621017.1">
    <property type="nucleotide sequence ID" value="NZ_BJCC01000003.1"/>
</dbReference>
<keyword evidence="2" id="KW-1185">Reference proteome</keyword>
<name>A0A4V0WP38_9ENTE</name>